<evidence type="ECO:0000256" key="1">
    <source>
        <dbReference type="SAM" id="Phobius"/>
    </source>
</evidence>
<sequence length="156" mass="17258">MNVTYTSHAADVDIPDAKPARNVMRAVGRGLLNRCPACGKGKLFNGYLTTVHSCQACGEEIHHQRADDAPPYFTVTIVGHIIIPALLAVEVFYRPALWIHMALWLPLTILLSLGFLRPIKGSLVGLQWALYMHGFDPETTEDLPEPDPADTLRSQQ</sequence>
<gene>
    <name evidence="2" type="ORF">V6575_20485</name>
</gene>
<keyword evidence="1" id="KW-0472">Membrane</keyword>
<evidence type="ECO:0000313" key="2">
    <source>
        <dbReference type="EMBL" id="MEJ8476476.1"/>
    </source>
</evidence>
<proteinExistence type="predicted"/>
<dbReference type="EMBL" id="JBAKIA010000019">
    <property type="protein sequence ID" value="MEJ8476476.1"/>
    <property type="molecule type" value="Genomic_DNA"/>
</dbReference>
<feature type="transmembrane region" description="Helical" evidence="1">
    <location>
        <begin position="72"/>
        <end position="92"/>
    </location>
</feature>
<keyword evidence="3" id="KW-1185">Reference proteome</keyword>
<comment type="caution">
    <text evidence="2">The sequence shown here is derived from an EMBL/GenBank/DDBJ whole genome shotgun (WGS) entry which is preliminary data.</text>
</comment>
<organism evidence="2 3">
    <name type="scientific">Roseibium algae</name>
    <dbReference type="NCBI Taxonomy" id="3123038"/>
    <lineage>
        <taxon>Bacteria</taxon>
        <taxon>Pseudomonadati</taxon>
        <taxon>Pseudomonadota</taxon>
        <taxon>Alphaproteobacteria</taxon>
        <taxon>Hyphomicrobiales</taxon>
        <taxon>Stappiaceae</taxon>
        <taxon>Roseibium</taxon>
    </lineage>
</organism>
<reference evidence="2 3" key="1">
    <citation type="submission" date="2024-02" db="EMBL/GenBank/DDBJ databases">
        <title>Roseibium algae sp. nov., isolated from marine alga (Grateloupia sp.), showing potential in myo-inositol conversion.</title>
        <authorList>
            <person name="Wang Y."/>
        </authorList>
    </citation>
    <scope>NUCLEOTIDE SEQUENCE [LARGE SCALE GENOMIC DNA]</scope>
    <source>
        <strain evidence="2 3">H3510</strain>
    </source>
</reference>
<name>A0ABU8TS06_9HYPH</name>
<keyword evidence="1" id="KW-0812">Transmembrane</keyword>
<accession>A0ABU8TS06</accession>
<keyword evidence="1" id="KW-1133">Transmembrane helix</keyword>
<dbReference type="NCBIfam" id="NF004633">
    <property type="entry name" value="PRK05978.1"/>
    <property type="match status" value="1"/>
</dbReference>
<dbReference type="RefSeq" id="WP_340277041.1">
    <property type="nucleotide sequence ID" value="NZ_JBAKIA010000019.1"/>
</dbReference>
<protein>
    <submittedName>
        <fullName evidence="2">DUF983 domain-containing protein</fullName>
    </submittedName>
</protein>
<evidence type="ECO:0000313" key="3">
    <source>
        <dbReference type="Proteomes" id="UP001385499"/>
    </source>
</evidence>
<feature type="transmembrane region" description="Helical" evidence="1">
    <location>
        <begin position="98"/>
        <end position="116"/>
    </location>
</feature>
<dbReference type="Proteomes" id="UP001385499">
    <property type="component" value="Unassembled WGS sequence"/>
</dbReference>
<dbReference type="Pfam" id="PF06170">
    <property type="entry name" value="DUF983"/>
    <property type="match status" value="1"/>
</dbReference>
<dbReference type="InterPro" id="IPR009325">
    <property type="entry name" value="DUF983"/>
</dbReference>